<dbReference type="STRING" id="215250.A0A316YU61"/>
<dbReference type="FunCoup" id="A0A316YU61">
    <property type="interactions" value="34"/>
</dbReference>
<dbReference type="SFLD" id="SFLDG01129">
    <property type="entry name" value="C1.5:_HAD__Beta-PGM__Phosphata"/>
    <property type="match status" value="1"/>
</dbReference>
<dbReference type="InterPro" id="IPR035679">
    <property type="entry name" value="MDP-1_euk"/>
</dbReference>
<dbReference type="OrthoDB" id="2865258at2759"/>
<dbReference type="GeneID" id="37042186"/>
<accession>A0A316YU61</accession>
<dbReference type="Proteomes" id="UP000245768">
    <property type="component" value="Unassembled WGS sequence"/>
</dbReference>
<dbReference type="Gene3D" id="3.40.50.1000">
    <property type="entry name" value="HAD superfamily/HAD-like"/>
    <property type="match status" value="1"/>
</dbReference>
<dbReference type="EMBL" id="KZ819634">
    <property type="protein sequence ID" value="PWN92809.1"/>
    <property type="molecule type" value="Genomic_DNA"/>
</dbReference>
<dbReference type="InterPro" id="IPR010033">
    <property type="entry name" value="HAD_SF_ppase_IIIC"/>
</dbReference>
<evidence type="ECO:0000256" key="1">
    <source>
        <dbReference type="SAM" id="MobiDB-lite"/>
    </source>
</evidence>
<evidence type="ECO:0000313" key="2">
    <source>
        <dbReference type="EMBL" id="PWN92809.1"/>
    </source>
</evidence>
<dbReference type="SUPFAM" id="SSF56784">
    <property type="entry name" value="HAD-like"/>
    <property type="match status" value="1"/>
</dbReference>
<dbReference type="GO" id="GO:0003993">
    <property type="term" value="F:acid phosphatase activity"/>
    <property type="evidence" value="ECO:0007669"/>
    <property type="project" value="TreeGrafter"/>
</dbReference>
<sequence length="243" mass="26873">MVFDDSDDDSSQQQQQPGNGTSSVDQGVSARLAALGDPLPRLVAFDLDYTLWPLWVDTHVSGPLKRRGENINKVHDVHGQPLSFFPHVPAILLHLRKKGVVVAAASRTSAPTVARQALNGLVLFDDEEPAAAVPTPRRSQTTTQRKTVKAMSLFNHLEIYPGSKLTHFQSIKANTGVPYDEMVFFDDESRNAEVGNRLGVHFHLVGHEGLDVNAFETAVRQWRAKRKAREPGQNSNPADELLR</sequence>
<reference evidence="2" key="1">
    <citation type="journal article" date="2018" name="Mol. Biol. Evol.">
        <title>Broad Genomic Sampling Reveals a Smut Pathogenic Ancestry of the Fungal Clade Ustilaginomycotina.</title>
        <authorList>
            <person name="Kijpornyongpan T."/>
            <person name="Mondo S.J."/>
            <person name="Barry K."/>
            <person name="Sandor L."/>
            <person name="Lee J."/>
            <person name="Lipzen A."/>
            <person name="Pangilinan J."/>
            <person name="LaButti K."/>
            <person name="Hainaut M."/>
            <person name="Henrissat B."/>
            <person name="Grigoriev I.V."/>
            <person name="Spatafora J.W."/>
            <person name="Aime M.C."/>
        </authorList>
    </citation>
    <scope>NUCLEOTIDE SEQUENCE [LARGE SCALE GENOMIC DNA]</scope>
    <source>
        <strain evidence="2">MCA 4198</strain>
    </source>
</reference>
<dbReference type="RefSeq" id="XP_025380007.1">
    <property type="nucleotide sequence ID" value="XM_025520270.1"/>
</dbReference>
<dbReference type="InterPro" id="IPR010036">
    <property type="entry name" value="MDP_1_eu_arc"/>
</dbReference>
<dbReference type="InterPro" id="IPR023214">
    <property type="entry name" value="HAD_sf"/>
</dbReference>
<gene>
    <name evidence="2" type="ORF">FA10DRAFT_263563</name>
</gene>
<dbReference type="NCBIfam" id="TIGR01685">
    <property type="entry name" value="MDP-1"/>
    <property type="match status" value="1"/>
</dbReference>
<dbReference type="PANTHER" id="PTHR17901">
    <property type="entry name" value="MAGNESIUM-DEPENDENT PHOSPHATASE 1 MDP1"/>
    <property type="match status" value="1"/>
</dbReference>
<organism evidence="2 3">
    <name type="scientific">Acaromyces ingoldii</name>
    <dbReference type="NCBI Taxonomy" id="215250"/>
    <lineage>
        <taxon>Eukaryota</taxon>
        <taxon>Fungi</taxon>
        <taxon>Dikarya</taxon>
        <taxon>Basidiomycota</taxon>
        <taxon>Ustilaginomycotina</taxon>
        <taxon>Exobasidiomycetes</taxon>
        <taxon>Exobasidiales</taxon>
        <taxon>Cryptobasidiaceae</taxon>
        <taxon>Acaromyces</taxon>
    </lineage>
</organism>
<keyword evidence="3" id="KW-1185">Reference proteome</keyword>
<dbReference type="InterPro" id="IPR036412">
    <property type="entry name" value="HAD-like_sf"/>
</dbReference>
<feature type="compositionally biased region" description="Acidic residues" evidence="1">
    <location>
        <begin position="1"/>
        <end position="10"/>
    </location>
</feature>
<protein>
    <recommendedName>
        <fullName evidence="4">Magnesium-dependent phosphatase-1</fullName>
    </recommendedName>
</protein>
<dbReference type="SFLD" id="SFLDG01131">
    <property type="entry name" value="C1.5.2:_MDP_Like"/>
    <property type="match status" value="1"/>
</dbReference>
<name>A0A316YU61_9BASI</name>
<dbReference type="InParanoid" id="A0A316YU61"/>
<dbReference type="Pfam" id="PF12689">
    <property type="entry name" value="Acid_PPase"/>
    <property type="match status" value="1"/>
</dbReference>
<evidence type="ECO:0000313" key="3">
    <source>
        <dbReference type="Proteomes" id="UP000245768"/>
    </source>
</evidence>
<proteinExistence type="predicted"/>
<dbReference type="CDD" id="cd07501">
    <property type="entry name" value="HAD_MDP-1_like"/>
    <property type="match status" value="1"/>
</dbReference>
<feature type="region of interest" description="Disordered" evidence="1">
    <location>
        <begin position="1"/>
        <end position="25"/>
    </location>
</feature>
<dbReference type="AlphaFoldDB" id="A0A316YU61"/>
<evidence type="ECO:0008006" key="4">
    <source>
        <dbReference type="Google" id="ProtNLM"/>
    </source>
</evidence>
<dbReference type="NCBIfam" id="TIGR01681">
    <property type="entry name" value="HAD-SF-IIIC"/>
    <property type="match status" value="1"/>
</dbReference>
<dbReference type="PANTHER" id="PTHR17901:SF14">
    <property type="entry name" value="MAGNESIUM-DEPENDENT PHOSPHATASE 1"/>
    <property type="match status" value="1"/>
</dbReference>
<dbReference type="SFLD" id="SFLDS00003">
    <property type="entry name" value="Haloacid_Dehalogenase"/>
    <property type="match status" value="1"/>
</dbReference>